<evidence type="ECO:0000313" key="1">
    <source>
        <dbReference type="EMBL" id="RNL62623.1"/>
    </source>
</evidence>
<proteinExistence type="predicted"/>
<comment type="caution">
    <text evidence="1">The sequence shown here is derived from an EMBL/GenBank/DDBJ whole genome shotgun (WGS) entry which is preliminary data.</text>
</comment>
<evidence type="ECO:0000313" key="2">
    <source>
        <dbReference type="Proteomes" id="UP000267128"/>
    </source>
</evidence>
<dbReference type="AlphaFoldDB" id="A0A3N0CI40"/>
<keyword evidence="2" id="KW-1185">Reference proteome</keyword>
<dbReference type="Proteomes" id="UP000267128">
    <property type="component" value="Unassembled WGS sequence"/>
</dbReference>
<gene>
    <name evidence="1" type="ORF">EFK50_12740</name>
</gene>
<dbReference type="EMBL" id="RJSE01000007">
    <property type="protein sequence ID" value="RNL62623.1"/>
    <property type="molecule type" value="Genomic_DNA"/>
</dbReference>
<protein>
    <submittedName>
        <fullName evidence="1">Uncharacterized protein</fullName>
    </submittedName>
</protein>
<accession>A0A3N0CI40</accession>
<name>A0A3N0CI40_9ACTN</name>
<sequence length="137" mass="14748">MKLEKPKARATIKPTATLTAVPGASELTAGGEAPRTIQGFPIPKGAKVKDPGAIEETWQFDIHTTDPAEVLAFYKRVLPQMGYTVRTDVTYTLAYEKVHWDVVFDGPVSGSMATDPSDETVFVVVNPPGQPAFAGDE</sequence>
<reference evidence="1 2" key="1">
    <citation type="submission" date="2018-11" db="EMBL/GenBank/DDBJ databases">
        <authorList>
            <person name="Li F."/>
        </authorList>
    </citation>
    <scope>NUCLEOTIDE SEQUENCE [LARGE SCALE GENOMIC DNA]</scope>
    <source>
        <strain evidence="1 2">Gsoil 097</strain>
    </source>
</reference>
<organism evidence="1 2">
    <name type="scientific">Nocardioides marmoriginsengisoli</name>
    <dbReference type="NCBI Taxonomy" id="661483"/>
    <lineage>
        <taxon>Bacteria</taxon>
        <taxon>Bacillati</taxon>
        <taxon>Actinomycetota</taxon>
        <taxon>Actinomycetes</taxon>
        <taxon>Propionibacteriales</taxon>
        <taxon>Nocardioidaceae</taxon>
        <taxon>Nocardioides</taxon>
    </lineage>
</organism>